<evidence type="ECO:0000256" key="6">
    <source>
        <dbReference type="SAM" id="Phobius"/>
    </source>
</evidence>
<feature type="transmembrane region" description="Helical" evidence="6">
    <location>
        <begin position="152"/>
        <end position="174"/>
    </location>
</feature>
<feature type="transmembrane region" description="Helical" evidence="6">
    <location>
        <begin position="127"/>
        <end position="146"/>
    </location>
</feature>
<evidence type="ECO:0000256" key="4">
    <source>
        <dbReference type="ARBA" id="ARBA00023136"/>
    </source>
</evidence>
<dbReference type="KEGG" id="ela:UCREL1_7899"/>
<feature type="transmembrane region" description="Helical" evidence="6">
    <location>
        <begin position="306"/>
        <end position="328"/>
    </location>
</feature>
<reference evidence="9" key="1">
    <citation type="journal article" date="2013" name="Genome Announc.">
        <title>Draft genome sequence of the grapevine dieback fungus Eutypa lata UCR-EL1.</title>
        <authorList>
            <person name="Blanco-Ulate B."/>
            <person name="Rolshausen P.E."/>
            <person name="Cantu D."/>
        </authorList>
    </citation>
    <scope>NUCLEOTIDE SEQUENCE [LARGE SCALE GENOMIC DNA]</scope>
    <source>
        <strain evidence="9">UCR-EL1</strain>
    </source>
</reference>
<keyword evidence="4 6" id="KW-0472">Membrane</keyword>
<evidence type="ECO:0000259" key="7">
    <source>
        <dbReference type="PROSITE" id="PS50850"/>
    </source>
</evidence>
<dbReference type="PANTHER" id="PTHR23501">
    <property type="entry name" value="MAJOR FACILITATOR SUPERFAMILY"/>
    <property type="match status" value="1"/>
</dbReference>
<dbReference type="PANTHER" id="PTHR23501:SF43">
    <property type="entry name" value="MULTIDRUG TRANSPORTER, PUTATIVE (AFU_ORTHOLOGUE AFUA_6G03040)-RELATED"/>
    <property type="match status" value="1"/>
</dbReference>
<dbReference type="SUPFAM" id="SSF103473">
    <property type="entry name" value="MFS general substrate transporter"/>
    <property type="match status" value="1"/>
</dbReference>
<dbReference type="OrthoDB" id="440553at2759"/>
<organism evidence="8 9">
    <name type="scientific">Eutypa lata (strain UCR-EL1)</name>
    <name type="common">Grapevine dieback disease fungus</name>
    <name type="synonym">Eutypa armeniacae</name>
    <dbReference type="NCBI Taxonomy" id="1287681"/>
    <lineage>
        <taxon>Eukaryota</taxon>
        <taxon>Fungi</taxon>
        <taxon>Dikarya</taxon>
        <taxon>Ascomycota</taxon>
        <taxon>Pezizomycotina</taxon>
        <taxon>Sordariomycetes</taxon>
        <taxon>Xylariomycetidae</taxon>
        <taxon>Xylariales</taxon>
        <taxon>Diatrypaceae</taxon>
        <taxon>Eutypa</taxon>
    </lineage>
</organism>
<evidence type="ECO:0000256" key="2">
    <source>
        <dbReference type="ARBA" id="ARBA00022692"/>
    </source>
</evidence>
<evidence type="ECO:0000313" key="9">
    <source>
        <dbReference type="Proteomes" id="UP000012174"/>
    </source>
</evidence>
<feature type="transmembrane region" description="Helical" evidence="6">
    <location>
        <begin position="226"/>
        <end position="245"/>
    </location>
</feature>
<dbReference type="GO" id="GO:0022857">
    <property type="term" value="F:transmembrane transporter activity"/>
    <property type="evidence" value="ECO:0007669"/>
    <property type="project" value="InterPro"/>
</dbReference>
<dbReference type="PROSITE" id="PS50850">
    <property type="entry name" value="MFS"/>
    <property type="match status" value="1"/>
</dbReference>
<evidence type="ECO:0000256" key="3">
    <source>
        <dbReference type="ARBA" id="ARBA00022989"/>
    </source>
</evidence>
<keyword evidence="9" id="KW-1185">Reference proteome</keyword>
<dbReference type="EMBL" id="KB706935">
    <property type="protein sequence ID" value="EMR65128.1"/>
    <property type="molecule type" value="Genomic_DNA"/>
</dbReference>
<sequence>MDPAASHSRLYSKEKQSNKPATGIEALHSDSVPPQTAADSDSASPSGDDAIVYLRGFRFWVVSFLNAIMLFLVQIEISIVTTSLVAITNDLGGFDTASWVVSSYLLGYVGVVVIISKLSDIFGRKPAFVLCILAFTIFSGGCAAVRTMPQLITLRALQGVGGGGSYALSTIMIIEIVPPHKYSTQVAYTGIAIVIDFPGCILLLLATMSFTSAFQEAGSQFSWNSAYVIVLLIVSVVLWLALIVWERHVTLSNNITEPVLPWRFLTSRVMAGILLGIVLLGGPLTVTTFQLPQRFQLINGLSSLDAGVRLVPFGAAVPIGTVASANIAGKLQVPAVYIIIAGAVLQVVGFALLGTLEASTQIPPAVYGYQVIAGLGCGISFQTLFLAIPFIAEKRDHGRP</sequence>
<feature type="transmembrane region" description="Helical" evidence="6">
    <location>
        <begin position="59"/>
        <end position="85"/>
    </location>
</feature>
<keyword evidence="2 6" id="KW-0812">Transmembrane</keyword>
<dbReference type="InterPro" id="IPR036259">
    <property type="entry name" value="MFS_trans_sf"/>
</dbReference>
<dbReference type="InterPro" id="IPR020846">
    <property type="entry name" value="MFS_dom"/>
</dbReference>
<keyword evidence="3 6" id="KW-1133">Transmembrane helix</keyword>
<dbReference type="AlphaFoldDB" id="M7SL93"/>
<dbReference type="Pfam" id="PF07690">
    <property type="entry name" value="MFS_1"/>
    <property type="match status" value="1"/>
</dbReference>
<dbReference type="STRING" id="1287681.M7SL93"/>
<feature type="region of interest" description="Disordered" evidence="5">
    <location>
        <begin position="1"/>
        <end position="45"/>
    </location>
</feature>
<evidence type="ECO:0000313" key="8">
    <source>
        <dbReference type="EMBL" id="EMR65128.1"/>
    </source>
</evidence>
<comment type="subcellular location">
    <subcellularLocation>
        <location evidence="1">Membrane</location>
        <topology evidence="1">Multi-pass membrane protein</topology>
    </subcellularLocation>
</comment>
<dbReference type="Gene3D" id="1.20.1250.20">
    <property type="entry name" value="MFS general substrate transporter like domains"/>
    <property type="match status" value="1"/>
</dbReference>
<dbReference type="eggNOG" id="KOG0254">
    <property type="taxonomic scope" value="Eukaryota"/>
</dbReference>
<feature type="transmembrane region" description="Helical" evidence="6">
    <location>
        <begin position="97"/>
        <end position="115"/>
    </location>
</feature>
<dbReference type="Proteomes" id="UP000012174">
    <property type="component" value="Unassembled WGS sequence"/>
</dbReference>
<evidence type="ECO:0000256" key="5">
    <source>
        <dbReference type="SAM" id="MobiDB-lite"/>
    </source>
</evidence>
<feature type="transmembrane region" description="Helical" evidence="6">
    <location>
        <begin position="335"/>
        <end position="355"/>
    </location>
</feature>
<gene>
    <name evidence="8" type="ORF">UCREL1_7899</name>
</gene>
<accession>M7SL93</accession>
<name>M7SL93_EUTLA</name>
<feature type="domain" description="Major facilitator superfamily (MFS) profile" evidence="7">
    <location>
        <begin position="62"/>
        <end position="400"/>
    </location>
</feature>
<dbReference type="HOGENOM" id="CLU_000960_22_2_1"/>
<evidence type="ECO:0000256" key="1">
    <source>
        <dbReference type="ARBA" id="ARBA00004141"/>
    </source>
</evidence>
<feature type="transmembrane region" description="Helical" evidence="6">
    <location>
        <begin position="367"/>
        <end position="392"/>
    </location>
</feature>
<dbReference type="OMA" id="HRIMEDI"/>
<dbReference type="InterPro" id="IPR011701">
    <property type="entry name" value="MFS"/>
</dbReference>
<proteinExistence type="predicted"/>
<feature type="transmembrane region" description="Helical" evidence="6">
    <location>
        <begin position="265"/>
        <end position="286"/>
    </location>
</feature>
<dbReference type="GO" id="GO:0005886">
    <property type="term" value="C:plasma membrane"/>
    <property type="evidence" value="ECO:0007669"/>
    <property type="project" value="TreeGrafter"/>
</dbReference>
<feature type="transmembrane region" description="Helical" evidence="6">
    <location>
        <begin position="186"/>
        <end position="206"/>
    </location>
</feature>
<protein>
    <submittedName>
        <fullName evidence="8">Putative efflux pump antibiotic resistance protein</fullName>
    </submittedName>
</protein>